<gene>
    <name evidence="6" type="ORF">HFP15_09400</name>
</gene>
<dbReference type="SUPFAM" id="SSF55781">
    <property type="entry name" value="GAF domain-like"/>
    <property type="match status" value="1"/>
</dbReference>
<keyword evidence="3" id="KW-0804">Transcription</keyword>
<evidence type="ECO:0000259" key="4">
    <source>
        <dbReference type="PROSITE" id="PS51077"/>
    </source>
</evidence>
<dbReference type="PROSITE" id="PS51078">
    <property type="entry name" value="ICLR_ED"/>
    <property type="match status" value="1"/>
</dbReference>
<dbReference type="InterPro" id="IPR036388">
    <property type="entry name" value="WH-like_DNA-bd_sf"/>
</dbReference>
<accession>A0ABX1IZZ8</accession>
<evidence type="ECO:0000313" key="7">
    <source>
        <dbReference type="Proteomes" id="UP000715441"/>
    </source>
</evidence>
<dbReference type="InterPro" id="IPR005471">
    <property type="entry name" value="Tscrpt_reg_IclR_N"/>
</dbReference>
<dbReference type="EMBL" id="JAAXLS010000004">
    <property type="protein sequence ID" value="NKQ53097.1"/>
    <property type="molecule type" value="Genomic_DNA"/>
</dbReference>
<evidence type="ECO:0000256" key="2">
    <source>
        <dbReference type="ARBA" id="ARBA00023125"/>
    </source>
</evidence>
<dbReference type="SMART" id="SM00346">
    <property type="entry name" value="HTH_ICLR"/>
    <property type="match status" value="1"/>
</dbReference>
<dbReference type="InterPro" id="IPR029016">
    <property type="entry name" value="GAF-like_dom_sf"/>
</dbReference>
<dbReference type="Pfam" id="PF01614">
    <property type="entry name" value="IclR_C"/>
    <property type="match status" value="1"/>
</dbReference>
<proteinExistence type="predicted"/>
<comment type="caution">
    <text evidence="6">The sequence shown here is derived from an EMBL/GenBank/DDBJ whole genome shotgun (WGS) entry which is preliminary data.</text>
</comment>
<sequence>MPENPRGQSQSLERGLAILSSFGEARPVLGAVELARTVGLNKSTTHRYLATLTNLGYLQQDPGTRKYRLGPRVVDLGFAAINSMEITRVAAPHLQALSDETGYAVSMAVLDGTEILYIQRCRSVREGRFGIDLNLHVGSRLPAYCTSMGKVLLAYQDPDRLRVLLDRTDFARRGPNTLTAREAVLAALSRVRQTGLAVNDEELAPGLRSLAVPVRDGFGDVIAAVNIAVHLSIWHASMESILRRLENPLRHTAAEISHRMGYSASDRR</sequence>
<dbReference type="InterPro" id="IPR036390">
    <property type="entry name" value="WH_DNA-bd_sf"/>
</dbReference>
<dbReference type="Gene3D" id="1.10.10.10">
    <property type="entry name" value="Winged helix-like DNA-binding domain superfamily/Winged helix DNA-binding domain"/>
    <property type="match status" value="1"/>
</dbReference>
<dbReference type="InterPro" id="IPR050707">
    <property type="entry name" value="HTH_MetabolicPath_Reg"/>
</dbReference>
<dbReference type="InterPro" id="IPR014757">
    <property type="entry name" value="Tscrpt_reg_IclR_C"/>
</dbReference>
<dbReference type="PANTHER" id="PTHR30136:SF34">
    <property type="entry name" value="TRANSCRIPTIONAL REGULATOR"/>
    <property type="match status" value="1"/>
</dbReference>
<evidence type="ECO:0000313" key="6">
    <source>
        <dbReference type="EMBL" id="NKQ53097.1"/>
    </source>
</evidence>
<dbReference type="Gene3D" id="3.30.450.40">
    <property type="match status" value="1"/>
</dbReference>
<dbReference type="RefSeq" id="WP_168513682.1">
    <property type="nucleotide sequence ID" value="NZ_JAAXLS010000004.1"/>
</dbReference>
<keyword evidence="2" id="KW-0238">DNA-binding</keyword>
<evidence type="ECO:0000256" key="1">
    <source>
        <dbReference type="ARBA" id="ARBA00023015"/>
    </source>
</evidence>
<evidence type="ECO:0000256" key="3">
    <source>
        <dbReference type="ARBA" id="ARBA00023163"/>
    </source>
</evidence>
<dbReference type="Pfam" id="PF09339">
    <property type="entry name" value="HTH_IclR"/>
    <property type="match status" value="1"/>
</dbReference>
<feature type="domain" description="HTH iclR-type" evidence="4">
    <location>
        <begin position="9"/>
        <end position="71"/>
    </location>
</feature>
<evidence type="ECO:0000259" key="5">
    <source>
        <dbReference type="PROSITE" id="PS51078"/>
    </source>
</evidence>
<dbReference type="PANTHER" id="PTHR30136">
    <property type="entry name" value="HELIX-TURN-HELIX TRANSCRIPTIONAL REGULATOR, ICLR FAMILY"/>
    <property type="match status" value="1"/>
</dbReference>
<feature type="domain" description="IclR-ED" evidence="5">
    <location>
        <begin position="72"/>
        <end position="262"/>
    </location>
</feature>
<dbReference type="PROSITE" id="PS51077">
    <property type="entry name" value="HTH_ICLR"/>
    <property type="match status" value="1"/>
</dbReference>
<name>A0ABX1IZZ8_9PSEU</name>
<keyword evidence="1" id="KW-0805">Transcription regulation</keyword>
<dbReference type="Proteomes" id="UP000715441">
    <property type="component" value="Unassembled WGS sequence"/>
</dbReference>
<organism evidence="6 7">
    <name type="scientific">Amycolatopsis acididurans</name>
    <dbReference type="NCBI Taxonomy" id="2724524"/>
    <lineage>
        <taxon>Bacteria</taxon>
        <taxon>Bacillati</taxon>
        <taxon>Actinomycetota</taxon>
        <taxon>Actinomycetes</taxon>
        <taxon>Pseudonocardiales</taxon>
        <taxon>Pseudonocardiaceae</taxon>
        <taxon>Amycolatopsis</taxon>
    </lineage>
</organism>
<dbReference type="SUPFAM" id="SSF46785">
    <property type="entry name" value="Winged helix' DNA-binding domain"/>
    <property type="match status" value="1"/>
</dbReference>
<protein>
    <submittedName>
        <fullName evidence="6">Helix-turn-helix domain-containing protein</fullName>
    </submittedName>
</protein>
<reference evidence="6 7" key="1">
    <citation type="submission" date="2020-04" db="EMBL/GenBank/DDBJ databases">
        <title>Novel species.</title>
        <authorList>
            <person name="Teo W.F.A."/>
            <person name="Lipun K."/>
            <person name="Srisuk N."/>
            <person name="Duangmal K."/>
        </authorList>
    </citation>
    <scope>NUCLEOTIDE SEQUENCE [LARGE SCALE GENOMIC DNA]</scope>
    <source>
        <strain evidence="6 7">K13G38</strain>
    </source>
</reference>
<keyword evidence="7" id="KW-1185">Reference proteome</keyword>